<evidence type="ECO:0000313" key="2">
    <source>
        <dbReference type="EMBL" id="OPH58185.1"/>
    </source>
</evidence>
<dbReference type="InterPro" id="IPR050490">
    <property type="entry name" value="Bact_solute-bd_prot1"/>
</dbReference>
<feature type="domain" description="DUF3502" evidence="1">
    <location>
        <begin position="429"/>
        <end position="496"/>
    </location>
</feature>
<dbReference type="EMBL" id="MBTG01000011">
    <property type="protein sequence ID" value="OPH58185.1"/>
    <property type="molecule type" value="Genomic_DNA"/>
</dbReference>
<accession>A0A1V4HLC3</accession>
<reference evidence="3" key="1">
    <citation type="submission" date="2016-07" db="EMBL/GenBank/DDBJ databases">
        <authorList>
            <person name="Florea S."/>
            <person name="Webb J.S."/>
            <person name="Jaromczyk J."/>
            <person name="Schardl C.L."/>
        </authorList>
    </citation>
    <scope>NUCLEOTIDE SEQUENCE [LARGE SCALE GENOMIC DNA]</scope>
    <source>
        <strain evidence="3">CY1</strain>
    </source>
</reference>
<dbReference type="Pfam" id="PF01547">
    <property type="entry name" value="SBP_bac_1"/>
    <property type="match status" value="1"/>
</dbReference>
<dbReference type="InterPro" id="IPR006059">
    <property type="entry name" value="SBP"/>
</dbReference>
<evidence type="ECO:0000313" key="3">
    <source>
        <dbReference type="Proteomes" id="UP000190626"/>
    </source>
</evidence>
<name>A0A1V4HLC3_9BACL</name>
<dbReference type="PROSITE" id="PS51257">
    <property type="entry name" value="PROKAR_LIPOPROTEIN"/>
    <property type="match status" value="1"/>
</dbReference>
<dbReference type="SUPFAM" id="SSF53850">
    <property type="entry name" value="Periplasmic binding protein-like II"/>
    <property type="match status" value="1"/>
</dbReference>
<proteinExistence type="predicted"/>
<dbReference type="STRING" id="1469647.BC351_24940"/>
<dbReference type="RefSeq" id="WP_079412678.1">
    <property type="nucleotide sequence ID" value="NZ_MBTG01000011.1"/>
</dbReference>
<evidence type="ECO:0000259" key="1">
    <source>
        <dbReference type="Pfam" id="PF12010"/>
    </source>
</evidence>
<dbReference type="Proteomes" id="UP000190626">
    <property type="component" value="Unassembled WGS sequence"/>
</dbReference>
<dbReference type="Pfam" id="PF12010">
    <property type="entry name" value="DUF3502"/>
    <property type="match status" value="1"/>
</dbReference>
<dbReference type="PANTHER" id="PTHR43649">
    <property type="entry name" value="ARABINOSE-BINDING PROTEIN-RELATED"/>
    <property type="match status" value="1"/>
</dbReference>
<dbReference type="AlphaFoldDB" id="A0A1V4HLC3"/>
<dbReference type="PANTHER" id="PTHR43649:SF17">
    <property type="entry name" value="ABC TRANSPORTER SOLUTE BINDING PROTEIN-SUGAR TRANSPORT"/>
    <property type="match status" value="1"/>
</dbReference>
<sequence>MKKRLSFLSSIVALTVIVSGCGSENGGASSKKQDEKKSEAPYELTVAFPVKGAIPKDMQLVNDEINKIAKEKINATVKLLPISYSAYVNQMNLMMTGGEKLDLMVEWGAFYSSYIAKGQLLALDDLLNKYGKDVSESLGPVFLNAPKVKGKIYGVPTIRDLAQDYGFIMRKDLVTKYNIDLSQVKKLDDLESVLKTLKDKEPSIAPMTNKGTTSIYGTFSTRDSLGDDLGVLLDNGQGELKVVNWYETPEYANMVKLMRKWNQAGYMLKDVVTNKESENIIIKAGKAVGNLTHMKPGFAEQQSKIIGTEMTAVKLAPSAANTSTVNSVMWGISQGSKNPEKAMQFLNLMYASKDIVNLFSWGIEGKHYVKKQDGLISYPAGVDENNTGFALNQGFMFGNSFLADVWEGNDKNIWQETKKFNESATRSKALGFTYDNTPVKTEVAAVTNVVSQYRLGLEDGAFDPDKELPKFISELKAAGIDKIIAEKQKQLDVWAKENNVK</sequence>
<keyword evidence="3" id="KW-1185">Reference proteome</keyword>
<protein>
    <submittedName>
        <fullName evidence="2">ABC transporter substrate-binding protein</fullName>
    </submittedName>
</protein>
<dbReference type="InterPro" id="IPR022627">
    <property type="entry name" value="DUF3502"/>
</dbReference>
<organism evidence="2 3">
    <name type="scientific">Paenibacillus ferrarius</name>
    <dbReference type="NCBI Taxonomy" id="1469647"/>
    <lineage>
        <taxon>Bacteria</taxon>
        <taxon>Bacillati</taxon>
        <taxon>Bacillota</taxon>
        <taxon>Bacilli</taxon>
        <taxon>Bacillales</taxon>
        <taxon>Paenibacillaceae</taxon>
        <taxon>Paenibacillus</taxon>
    </lineage>
</organism>
<dbReference type="Gene3D" id="3.40.190.10">
    <property type="entry name" value="Periplasmic binding protein-like II"/>
    <property type="match status" value="2"/>
</dbReference>
<gene>
    <name evidence="2" type="ORF">BC351_24940</name>
</gene>
<dbReference type="OrthoDB" id="7936627at2"/>
<comment type="caution">
    <text evidence="2">The sequence shown here is derived from an EMBL/GenBank/DDBJ whole genome shotgun (WGS) entry which is preliminary data.</text>
</comment>